<dbReference type="STRING" id="670052.PA27867_0415"/>
<dbReference type="OrthoDB" id="5093884at2"/>
<dbReference type="RefSeq" id="WP_066592549.1">
    <property type="nucleotide sequence ID" value="NZ_CP016282.1"/>
</dbReference>
<evidence type="ECO:0000313" key="1">
    <source>
        <dbReference type="EMBL" id="ANP71388.1"/>
    </source>
</evidence>
<name>A0A1B1BFQ2_9MICO</name>
<accession>A0A1B1BFQ2</accession>
<organism evidence="1 2">
    <name type="scientific">Cryobacterium arcticum</name>
    <dbReference type="NCBI Taxonomy" id="670052"/>
    <lineage>
        <taxon>Bacteria</taxon>
        <taxon>Bacillati</taxon>
        <taxon>Actinomycetota</taxon>
        <taxon>Actinomycetes</taxon>
        <taxon>Micrococcales</taxon>
        <taxon>Microbacteriaceae</taxon>
        <taxon>Cryobacterium</taxon>
    </lineage>
</organism>
<proteinExistence type="predicted"/>
<protein>
    <submittedName>
        <fullName evidence="1">Uncharacterized protein</fullName>
    </submittedName>
</protein>
<reference evidence="1 2" key="1">
    <citation type="submission" date="2016-06" db="EMBL/GenBank/DDBJ databases">
        <title>Genome sequencing of Cryobacterium arcticum PAMC 27867.</title>
        <authorList>
            <person name="Lee J."/>
            <person name="Kim O.-S."/>
        </authorList>
    </citation>
    <scope>NUCLEOTIDE SEQUENCE [LARGE SCALE GENOMIC DNA]</scope>
    <source>
        <strain evidence="1 2">PAMC 27867</strain>
    </source>
</reference>
<keyword evidence="2" id="KW-1185">Reference proteome</keyword>
<dbReference type="KEGG" id="cart:PA27867_0415"/>
<dbReference type="Proteomes" id="UP000092582">
    <property type="component" value="Chromosome 1"/>
</dbReference>
<dbReference type="EMBL" id="CP016282">
    <property type="protein sequence ID" value="ANP71388.1"/>
    <property type="molecule type" value="Genomic_DNA"/>
</dbReference>
<evidence type="ECO:0000313" key="2">
    <source>
        <dbReference type="Proteomes" id="UP000092582"/>
    </source>
</evidence>
<sequence length="410" mass="44697">MPASAAALPDPFDGSLTNPASVEVLRARPIPGGHTEVRGHATFRGVRVDVYLVNYDGRVYIGGDLPKKGVYRRDDDPRLEGVTGMVDFRALDRFWLTRTTTYDVIDESTPQPGVTTRVDGRDFAVADTCGTVSEAGVPQLQLIWPGAGEPTADLAGADWTPDDYGAFTALVDRSRASVVRQVAWQAVWRDFTVTVAGIREGRALVYVGTGGVPEFDVPEITIVEDNLTSGWSALVPVEQLSLQSWTRVDRPLGSGTMAGFVGRVRGRYALVSRPAVPRPKPGEAPVAAAGTGFVADKDQGESVTDDFFLFPRTSGHDSYWEWRAHLDANEVTDLTQVSATTTWRGETYAVEGCNDETAQVYLNRSAVDVLETTPLVYSARRVERSELPVARVPSWPYGPEGPRKRMSTAY</sequence>
<dbReference type="AlphaFoldDB" id="A0A1B1BFQ2"/>
<gene>
    <name evidence="1" type="ORF">PA27867_0415</name>
</gene>